<accession>A0ABW5R6I0</accession>
<evidence type="ECO:0000313" key="8">
    <source>
        <dbReference type="EMBL" id="MFD2670340.1"/>
    </source>
</evidence>
<dbReference type="InterPro" id="IPR035996">
    <property type="entry name" value="4pyrrol_Methylase_sf"/>
</dbReference>
<dbReference type="EMBL" id="JBHUMM010000002">
    <property type="protein sequence ID" value="MFD2670340.1"/>
    <property type="molecule type" value="Genomic_DNA"/>
</dbReference>
<sequence length="243" mass="26870">MGKVYLTGAGPGDPKLITVRGMETIQLADVLIYDRLVSEHLLKLAPANTEKIFVGKEPGCHHKKQEEIQALLVEKAMQGKLVTRLKGGDPFIFGRGGEEAVYLQQVGIPFEVVPGISSFSAVPAYAGIPITHRHKAASFTVIPGHHCEENALQIDWEASCQSDTLVILMGMRRFDWIHQQLMAYKPPSTPIALIQQGTTVEQRVVEGDLGTIMDRLAAQPLQNPVVIVVGEVVRLRQEMLWYK</sequence>
<evidence type="ECO:0000256" key="5">
    <source>
        <dbReference type="ARBA" id="ARBA00023244"/>
    </source>
</evidence>
<keyword evidence="5" id="KW-0627">Porphyrin biosynthesis</keyword>
<evidence type="ECO:0000256" key="6">
    <source>
        <dbReference type="RuleBase" id="RU003960"/>
    </source>
</evidence>
<comment type="caution">
    <text evidence="8">The sequence shown here is derived from an EMBL/GenBank/DDBJ whole genome shotgun (WGS) entry which is preliminary data.</text>
</comment>
<dbReference type="SUPFAM" id="SSF53790">
    <property type="entry name" value="Tetrapyrrole methylase"/>
    <property type="match status" value="1"/>
</dbReference>
<dbReference type="Gene3D" id="3.30.950.10">
    <property type="entry name" value="Methyltransferase, Cobalt-precorrin-4 Transmethylase, Domain 2"/>
    <property type="match status" value="1"/>
</dbReference>
<keyword evidence="4" id="KW-0949">S-adenosyl-L-methionine</keyword>
<dbReference type="GO" id="GO:0004851">
    <property type="term" value="F:uroporphyrin-III C-methyltransferase activity"/>
    <property type="evidence" value="ECO:0007669"/>
    <property type="project" value="UniProtKB-EC"/>
</dbReference>
<protein>
    <recommendedName>
        <fullName evidence="1">uroporphyrinogen-III C-methyltransferase</fullName>
        <ecNumber evidence="1">2.1.1.107</ecNumber>
    </recommendedName>
</protein>
<evidence type="ECO:0000313" key="9">
    <source>
        <dbReference type="Proteomes" id="UP001597497"/>
    </source>
</evidence>
<dbReference type="Proteomes" id="UP001597497">
    <property type="component" value="Unassembled WGS sequence"/>
</dbReference>
<dbReference type="RefSeq" id="WP_379927960.1">
    <property type="nucleotide sequence ID" value="NZ_JBHUMM010000002.1"/>
</dbReference>
<dbReference type="PANTHER" id="PTHR45790:SF3">
    <property type="entry name" value="S-ADENOSYL-L-METHIONINE-DEPENDENT UROPORPHYRINOGEN III METHYLTRANSFERASE, CHLOROPLASTIC"/>
    <property type="match status" value="1"/>
</dbReference>
<dbReference type="InterPro" id="IPR006366">
    <property type="entry name" value="CobA/CysG_C"/>
</dbReference>
<dbReference type="PROSITE" id="PS00840">
    <property type="entry name" value="SUMT_2"/>
    <property type="match status" value="1"/>
</dbReference>
<evidence type="ECO:0000256" key="2">
    <source>
        <dbReference type="ARBA" id="ARBA00022603"/>
    </source>
</evidence>
<dbReference type="InterPro" id="IPR000878">
    <property type="entry name" value="4pyrrol_Mease"/>
</dbReference>
<dbReference type="EC" id="2.1.1.107" evidence="1"/>
<dbReference type="NCBIfam" id="TIGR01469">
    <property type="entry name" value="cobA_cysG_Cterm"/>
    <property type="match status" value="1"/>
</dbReference>
<proteinExistence type="inferred from homology"/>
<keyword evidence="3 6" id="KW-0808">Transferase</keyword>
<dbReference type="InterPro" id="IPR014777">
    <property type="entry name" value="4pyrrole_Mease_sub1"/>
</dbReference>
<keyword evidence="9" id="KW-1185">Reference proteome</keyword>
<organism evidence="8 9">
    <name type="scientific">Marinicrinis sediminis</name>
    <dbReference type="NCBI Taxonomy" id="1652465"/>
    <lineage>
        <taxon>Bacteria</taxon>
        <taxon>Bacillati</taxon>
        <taxon>Bacillota</taxon>
        <taxon>Bacilli</taxon>
        <taxon>Bacillales</taxon>
        <taxon>Paenibacillaceae</taxon>
    </lineage>
</organism>
<evidence type="ECO:0000256" key="1">
    <source>
        <dbReference type="ARBA" id="ARBA00012162"/>
    </source>
</evidence>
<name>A0ABW5R6I0_9BACL</name>
<dbReference type="GO" id="GO:0032259">
    <property type="term" value="P:methylation"/>
    <property type="evidence" value="ECO:0007669"/>
    <property type="project" value="UniProtKB-KW"/>
</dbReference>
<comment type="similarity">
    <text evidence="6">Belongs to the precorrin methyltransferase family.</text>
</comment>
<feature type="domain" description="Tetrapyrrole methylase" evidence="7">
    <location>
        <begin position="3"/>
        <end position="212"/>
    </location>
</feature>
<gene>
    <name evidence="8" type="primary">cobA</name>
    <name evidence="8" type="ORF">ACFSUC_01810</name>
</gene>
<keyword evidence="2 6" id="KW-0489">Methyltransferase</keyword>
<dbReference type="InterPro" id="IPR050161">
    <property type="entry name" value="Siro_Cobalamin_biosynth"/>
</dbReference>
<dbReference type="Gene3D" id="3.40.1010.10">
    <property type="entry name" value="Cobalt-precorrin-4 Transmethylase, Domain 1"/>
    <property type="match status" value="1"/>
</dbReference>
<dbReference type="PANTHER" id="PTHR45790">
    <property type="entry name" value="SIROHEME SYNTHASE-RELATED"/>
    <property type="match status" value="1"/>
</dbReference>
<dbReference type="Pfam" id="PF00590">
    <property type="entry name" value="TP_methylase"/>
    <property type="match status" value="1"/>
</dbReference>
<evidence type="ECO:0000256" key="4">
    <source>
        <dbReference type="ARBA" id="ARBA00022691"/>
    </source>
</evidence>
<dbReference type="NCBIfam" id="NF004790">
    <property type="entry name" value="PRK06136.1"/>
    <property type="match status" value="1"/>
</dbReference>
<evidence type="ECO:0000256" key="3">
    <source>
        <dbReference type="ARBA" id="ARBA00022679"/>
    </source>
</evidence>
<dbReference type="CDD" id="cd11642">
    <property type="entry name" value="SUMT"/>
    <property type="match status" value="1"/>
</dbReference>
<reference evidence="9" key="1">
    <citation type="journal article" date="2019" name="Int. J. Syst. Evol. Microbiol.">
        <title>The Global Catalogue of Microorganisms (GCM) 10K type strain sequencing project: providing services to taxonomists for standard genome sequencing and annotation.</title>
        <authorList>
            <consortium name="The Broad Institute Genomics Platform"/>
            <consortium name="The Broad Institute Genome Sequencing Center for Infectious Disease"/>
            <person name="Wu L."/>
            <person name="Ma J."/>
        </authorList>
    </citation>
    <scope>NUCLEOTIDE SEQUENCE [LARGE SCALE GENOMIC DNA]</scope>
    <source>
        <strain evidence="9">KCTC 33676</strain>
    </source>
</reference>
<evidence type="ECO:0000259" key="7">
    <source>
        <dbReference type="Pfam" id="PF00590"/>
    </source>
</evidence>
<dbReference type="InterPro" id="IPR003043">
    <property type="entry name" value="Uropor_MeTrfase_CS"/>
</dbReference>
<dbReference type="InterPro" id="IPR014776">
    <property type="entry name" value="4pyrrole_Mease_sub2"/>
</dbReference>